<evidence type="ECO:0000256" key="4">
    <source>
        <dbReference type="ARBA" id="ARBA00023136"/>
    </source>
</evidence>
<evidence type="ECO:0000256" key="2">
    <source>
        <dbReference type="ARBA" id="ARBA00004370"/>
    </source>
</evidence>
<accession>A0AAX1WKQ5</accession>
<sequence>MATIHLIAGTERAKRNVVLIHGLGGHYRKTWTAGMDKRQFWPEWLQQDDPDLRIWAVEYETSLLTWLQPDIGLKDRAQNIFKLLLLQNDITRGEVIFIGHSQGGLLIKQIIRLACDRKDEPEVSVLLNSITAVAFLGTPHQGSDVSSLGNSLPARLLAFACLGGRPSAMTAYLYRNNPDLRALNVWYRNWDRTFTGKRLVLGESRKLYGLAKIVKPDSADPGIQAEMVMVDADHNGICKPDSRQNEVYQHVLNFVKSAKITPQHFWLMKHFGSQVSGWRGYQNWSGATQDVDGRYIIDDKVKFSDASIDAGRKITAEEMLDSIRQKLAVPGAVLRLVGLSGVGKTRFVQALFETNIGRAALSPDTVFYTDAGGQAFPAPDVLLEKLKSTAQEAVVVVDNCAPALHNSLNSVLNADPGPARSRLLTVEYDVRDDIPDNTDVISMEAGSGELIEALISGYFPDISQASRSTIAEFSGGNARVALALAATIGRGENISRLRSSELFSRLFNQRHDTSPELMQAGSLLSIVYSFRFANGDGYSEELTDLACIAHLHHDRLYACAREIQRRGLAQVRGDWMAILPHPIANGLAQRALEDIPATQILSVLAPDKNERLFRSFTRRLGYLSDSQEAAAMAGKMLASDGIFDRMLAQGKDHYTETFSLIANVAPVAQEQTLEFITRTGDLEPDGWFFTRDNLAFTVITRLLRSLAYEARYFEQCVWLLCRFAENEKTNKNNASSTDLLCTLFHIHLSGTHAPLAMRLNIIETLLLEQRTGLALRLLNSLLKTSHFTSFQGFDFGAQVRDFGYLPQTRSDYEGWFCRVLDFLIATYTRHPELSRDTCGIVHSWFRSLWKIKPAQPLLVTLIKMLVGTPGDEALWTTIKQAIHFDAEKQTEAERETLQLLEQLTRPDTLAQKLNIFIFSQQQSFYGLGEKDVDGENHTSGYDVALREAA</sequence>
<evidence type="ECO:0000313" key="5">
    <source>
        <dbReference type="EMBL" id="RNT44085.1"/>
    </source>
</evidence>
<evidence type="ECO:0008006" key="7">
    <source>
        <dbReference type="Google" id="ProtNLM"/>
    </source>
</evidence>
<dbReference type="AlphaFoldDB" id="A0AAX1WKQ5"/>
<protein>
    <recommendedName>
        <fullName evidence="7">Alpha/beta hydrolase</fullName>
    </recommendedName>
</protein>
<dbReference type="SUPFAM" id="SSF53474">
    <property type="entry name" value="alpha/beta-Hydrolases"/>
    <property type="match status" value="1"/>
</dbReference>
<dbReference type="PANTHER" id="PTHR48182:SF2">
    <property type="entry name" value="PROTEIN SERAC1"/>
    <property type="match status" value="1"/>
</dbReference>
<dbReference type="RefSeq" id="WP_087855166.1">
    <property type="nucleotide sequence ID" value="NZ_JAOOWP010000058.1"/>
</dbReference>
<dbReference type="Proteomes" id="UP000286098">
    <property type="component" value="Unassembled WGS sequence"/>
</dbReference>
<dbReference type="InterPro" id="IPR052374">
    <property type="entry name" value="SERAC1"/>
</dbReference>
<dbReference type="EMBL" id="NEYZ02000036">
    <property type="protein sequence ID" value="RNT44085.1"/>
    <property type="molecule type" value="Genomic_DNA"/>
</dbReference>
<gene>
    <name evidence="5" type="ORF">B9059_006310</name>
</gene>
<dbReference type="Gene3D" id="3.40.50.1820">
    <property type="entry name" value="alpha/beta hydrolase"/>
    <property type="match status" value="1"/>
</dbReference>
<name>A0AAX1WKQ5_9ENTR</name>
<dbReference type="PANTHER" id="PTHR48182">
    <property type="entry name" value="PROTEIN SERAC1"/>
    <property type="match status" value="1"/>
</dbReference>
<keyword evidence="4" id="KW-0472">Membrane</keyword>
<keyword evidence="3" id="KW-0256">Endoplasmic reticulum</keyword>
<comment type="caution">
    <text evidence="5">The sequence shown here is derived from an EMBL/GenBank/DDBJ whole genome shotgun (WGS) entry which is preliminary data.</text>
</comment>
<proteinExistence type="predicted"/>
<evidence type="ECO:0000256" key="3">
    <source>
        <dbReference type="ARBA" id="ARBA00022824"/>
    </source>
</evidence>
<evidence type="ECO:0000256" key="1">
    <source>
        <dbReference type="ARBA" id="ARBA00004240"/>
    </source>
</evidence>
<evidence type="ECO:0000313" key="6">
    <source>
        <dbReference type="Proteomes" id="UP000286098"/>
    </source>
</evidence>
<dbReference type="GO" id="GO:0016020">
    <property type="term" value="C:membrane"/>
    <property type="evidence" value="ECO:0007669"/>
    <property type="project" value="UniProtKB-SubCell"/>
</dbReference>
<organism evidence="5 6">
    <name type="scientific">Enterobacter roggenkampii</name>
    <dbReference type="NCBI Taxonomy" id="1812935"/>
    <lineage>
        <taxon>Bacteria</taxon>
        <taxon>Pseudomonadati</taxon>
        <taxon>Pseudomonadota</taxon>
        <taxon>Gammaproteobacteria</taxon>
        <taxon>Enterobacterales</taxon>
        <taxon>Enterobacteriaceae</taxon>
        <taxon>Enterobacter</taxon>
        <taxon>Enterobacter cloacae complex</taxon>
    </lineage>
</organism>
<dbReference type="InterPro" id="IPR029058">
    <property type="entry name" value="AB_hydrolase_fold"/>
</dbReference>
<comment type="subcellular location">
    <subcellularLocation>
        <location evidence="1">Endoplasmic reticulum</location>
    </subcellularLocation>
    <subcellularLocation>
        <location evidence="2">Membrane</location>
    </subcellularLocation>
</comment>
<reference evidence="5 6" key="1">
    <citation type="submission" date="2018-10" db="EMBL/GenBank/DDBJ databases">
        <authorList>
            <person name="Vanduin D."/>
            <person name="Fouts D."/>
            <person name="Wright M."/>
            <person name="Sutton G."/>
            <person name="Nguyen K."/>
            <person name="Kreiswirth B."/>
            <person name="Chen L."/>
            <person name="Rojas L."/>
            <person name="Hujer A."/>
            <person name="Hujer K."/>
            <person name="Bonomo R."/>
            <person name="Adams M."/>
        </authorList>
    </citation>
    <scope>NUCLEOTIDE SEQUENCE [LARGE SCALE GENOMIC DNA]</scope>
    <source>
        <strain evidence="5 6">CRK0054</strain>
    </source>
</reference>